<organism evidence="1 2">
    <name type="scientific">Ash yellows phytoplasma</name>
    <dbReference type="NCBI Taxonomy" id="35780"/>
    <lineage>
        <taxon>Bacteria</taxon>
        <taxon>Bacillati</taxon>
        <taxon>Mycoplasmatota</taxon>
        <taxon>Mollicutes</taxon>
        <taxon>Acholeplasmatales</taxon>
        <taxon>Acholeplasmataceae</taxon>
        <taxon>Candidatus Phytoplasma</taxon>
        <taxon>16SrVII (Ash yellows group)</taxon>
    </lineage>
</organism>
<evidence type="ECO:0000313" key="1">
    <source>
        <dbReference type="EMBL" id="WYY26372.1"/>
    </source>
</evidence>
<keyword evidence="2" id="KW-1185">Reference proteome</keyword>
<gene>
    <name evidence="1" type="ORF">AshY1_02410</name>
</gene>
<proteinExistence type="predicted"/>
<evidence type="ECO:0000313" key="2">
    <source>
        <dbReference type="Proteomes" id="UP001484199"/>
    </source>
</evidence>
<name>A0ABZ2U9M0_ASHYP</name>
<protein>
    <submittedName>
        <fullName evidence="1">Uncharacterized protein</fullName>
    </submittedName>
</protein>
<reference evidence="1" key="1">
    <citation type="submission" date="2024-03" db="EMBL/GenBank/DDBJ databases">
        <title>The Complete Genome of 'Candidatus Phytoplasma fraxini' AshY1 from the Ash Yellows Group.</title>
        <authorList>
            <person name="Boehm J.W."/>
            <person name="Huettel B."/>
            <person name="Schneider B."/>
            <person name="Kube M."/>
        </authorList>
    </citation>
    <scope>NUCLEOTIDE SEQUENCE [LARGE SCALE GENOMIC DNA]</scope>
    <source>
        <strain evidence="1">AshY1</strain>
    </source>
</reference>
<dbReference type="RefSeq" id="WP_341266776.1">
    <property type="nucleotide sequence ID" value="NZ_CP146843.1"/>
</dbReference>
<dbReference type="Proteomes" id="UP001484199">
    <property type="component" value="Chromosome"/>
</dbReference>
<sequence length="148" mass="17711">MLFNKKTKSMEFFNIDKLGNENYEVVYMTNDKKFKIHRKCIVPNVFKIWNNIVVEKFPNLKCLSPRAQDLQTFRKIKNDLTIKQEINDAHFNINKDNYKNYEIVKYDMTKLIANYLTKYNTGLNVKQVKKMIKEGGDFLLKGMNFFNF</sequence>
<accession>A0ABZ2U9M0</accession>
<dbReference type="EMBL" id="CP146843">
    <property type="protein sequence ID" value="WYY26372.1"/>
    <property type="molecule type" value="Genomic_DNA"/>
</dbReference>